<evidence type="ECO:0000313" key="3">
    <source>
        <dbReference type="EMBL" id="KAJ5361390.1"/>
    </source>
</evidence>
<comment type="caution">
    <text evidence="3">The sequence shown here is derived from an EMBL/GenBank/DDBJ whole genome shotgun (WGS) entry which is preliminary data.</text>
</comment>
<feature type="compositionally biased region" description="Basic and acidic residues" evidence="1">
    <location>
        <begin position="175"/>
        <end position="214"/>
    </location>
</feature>
<feature type="region of interest" description="Disordered" evidence="1">
    <location>
        <begin position="142"/>
        <end position="222"/>
    </location>
</feature>
<organism evidence="3 4">
    <name type="scientific">Penicillium brevicompactum</name>
    <dbReference type="NCBI Taxonomy" id="5074"/>
    <lineage>
        <taxon>Eukaryota</taxon>
        <taxon>Fungi</taxon>
        <taxon>Dikarya</taxon>
        <taxon>Ascomycota</taxon>
        <taxon>Pezizomycotina</taxon>
        <taxon>Eurotiomycetes</taxon>
        <taxon>Eurotiomycetidae</taxon>
        <taxon>Eurotiales</taxon>
        <taxon>Aspergillaceae</taxon>
        <taxon>Penicillium</taxon>
    </lineage>
</organism>
<feature type="region of interest" description="Disordered" evidence="1">
    <location>
        <begin position="46"/>
        <end position="77"/>
    </location>
</feature>
<proteinExistence type="predicted"/>
<dbReference type="PANTHER" id="PTHR41805">
    <property type="entry name" value="EXPRESSED PROTEIN"/>
    <property type="match status" value="1"/>
</dbReference>
<evidence type="ECO:0008006" key="5">
    <source>
        <dbReference type="Google" id="ProtNLM"/>
    </source>
</evidence>
<feature type="signal peptide" evidence="2">
    <location>
        <begin position="1"/>
        <end position="23"/>
    </location>
</feature>
<dbReference type="Proteomes" id="UP001148299">
    <property type="component" value="Unassembled WGS sequence"/>
</dbReference>
<dbReference type="EMBL" id="JAPZBR010000002">
    <property type="protein sequence ID" value="KAJ5361390.1"/>
    <property type="molecule type" value="Genomic_DNA"/>
</dbReference>
<keyword evidence="4" id="KW-1185">Reference proteome</keyword>
<keyword evidence="2" id="KW-0732">Signal</keyword>
<evidence type="ECO:0000256" key="2">
    <source>
        <dbReference type="SAM" id="SignalP"/>
    </source>
</evidence>
<sequence length="236" mass="26957">MFRAEIATLFFPLRLWLISSSRATLVQSPIHTVLRFFTMAPIRTRDGAASKSNPEAKKRKGFSVGPANLPDGTYRRKTQKLKEDLIHKAKVKKAYAKVKAQEEANAPKKSVYDTVNEPETSNEDTTENATALELHPDRIAMLNEPEPAPAPAKPERRPRGDGKRERRQKPSAFTKEMEFAEKKRKAEEARQRDREAKVKEREALIRAKRPDQFGKRRLGRESNALLSRVQRMVGQN</sequence>
<evidence type="ECO:0000256" key="1">
    <source>
        <dbReference type="SAM" id="MobiDB-lite"/>
    </source>
</evidence>
<feature type="region of interest" description="Disordered" evidence="1">
    <location>
        <begin position="99"/>
        <end position="129"/>
    </location>
</feature>
<reference evidence="3" key="2">
    <citation type="journal article" date="2023" name="IMA Fungus">
        <title>Comparative genomic study of the Penicillium genus elucidates a diverse pangenome and 15 lateral gene transfer events.</title>
        <authorList>
            <person name="Petersen C."/>
            <person name="Sorensen T."/>
            <person name="Nielsen M.R."/>
            <person name="Sondergaard T.E."/>
            <person name="Sorensen J.L."/>
            <person name="Fitzpatrick D.A."/>
            <person name="Frisvad J.C."/>
            <person name="Nielsen K.L."/>
        </authorList>
    </citation>
    <scope>NUCLEOTIDE SEQUENCE</scope>
    <source>
        <strain evidence="3">IBT 35675</strain>
    </source>
</reference>
<evidence type="ECO:0000313" key="4">
    <source>
        <dbReference type="Proteomes" id="UP001148299"/>
    </source>
</evidence>
<feature type="compositionally biased region" description="Basic and acidic residues" evidence="1">
    <location>
        <begin position="153"/>
        <end position="164"/>
    </location>
</feature>
<dbReference type="AlphaFoldDB" id="A0A9W9UZZ2"/>
<name>A0A9W9UZZ2_PENBR</name>
<dbReference type="PANTHER" id="PTHR41805:SF1">
    <property type="entry name" value="RRNA-PROCESSING PROTEIN FYV7"/>
    <property type="match status" value="1"/>
</dbReference>
<feature type="chain" id="PRO_5040788212" description="rRNA-processing protein FYV7" evidence="2">
    <location>
        <begin position="24"/>
        <end position="236"/>
    </location>
</feature>
<gene>
    <name evidence="3" type="ORF">N7541_002234</name>
</gene>
<accession>A0A9W9UZZ2</accession>
<protein>
    <recommendedName>
        <fullName evidence="5">rRNA-processing protein FYV7</fullName>
    </recommendedName>
</protein>
<reference evidence="3" key="1">
    <citation type="submission" date="2022-12" db="EMBL/GenBank/DDBJ databases">
        <authorList>
            <person name="Petersen C."/>
        </authorList>
    </citation>
    <scope>NUCLEOTIDE SEQUENCE</scope>
    <source>
        <strain evidence="3">IBT 35675</strain>
    </source>
</reference>